<sequence>MKARRDVYQAIADPTRRAIVDMLANQPHNMNAIAHQFEMTRQAISLHVKILADCGLVKMKREGREQICEAKLDALSEVDEWVGKYRKHYEDKLDKLNRYLQTLKKEKNERHNR</sequence>
<dbReference type="CDD" id="cd00090">
    <property type="entry name" value="HTH_ARSR"/>
    <property type="match status" value="1"/>
</dbReference>
<comment type="caution">
    <text evidence="3">The sequence shown here is derived from an EMBL/GenBank/DDBJ whole genome shotgun (WGS) entry which is preliminary data.</text>
</comment>
<evidence type="ECO:0000256" key="1">
    <source>
        <dbReference type="SAM" id="Coils"/>
    </source>
</evidence>
<accession>A0ABW5YB18</accession>
<feature type="coiled-coil region" evidence="1">
    <location>
        <begin position="86"/>
        <end position="113"/>
    </location>
</feature>
<dbReference type="PROSITE" id="PS50987">
    <property type="entry name" value="HTH_ARSR_2"/>
    <property type="match status" value="1"/>
</dbReference>
<dbReference type="EMBL" id="JBHUPD010000002">
    <property type="protein sequence ID" value="MFD2872471.1"/>
    <property type="molecule type" value="Genomic_DNA"/>
</dbReference>
<dbReference type="InterPro" id="IPR001845">
    <property type="entry name" value="HTH_ArsR_DNA-bd_dom"/>
</dbReference>
<dbReference type="PRINTS" id="PR00778">
    <property type="entry name" value="HTHARSR"/>
</dbReference>
<keyword evidence="1" id="KW-0175">Coiled coil</keyword>
<evidence type="ECO:0000313" key="4">
    <source>
        <dbReference type="Proteomes" id="UP001597557"/>
    </source>
</evidence>
<gene>
    <name evidence="3" type="ORF">ACFS5N_08340</name>
</gene>
<dbReference type="Pfam" id="PF01022">
    <property type="entry name" value="HTH_5"/>
    <property type="match status" value="1"/>
</dbReference>
<name>A0ABW5YB18_9SPHI</name>
<evidence type="ECO:0000259" key="2">
    <source>
        <dbReference type="PROSITE" id="PS50987"/>
    </source>
</evidence>
<dbReference type="PANTHER" id="PTHR38600:SF1">
    <property type="entry name" value="TRANSCRIPTIONAL REGULATORY PROTEIN"/>
    <property type="match status" value="1"/>
</dbReference>
<protein>
    <submittedName>
        <fullName evidence="3">ArsR/SmtB family transcription factor</fullName>
    </submittedName>
</protein>
<feature type="domain" description="HTH arsR-type" evidence="2">
    <location>
        <begin position="1"/>
        <end position="90"/>
    </location>
</feature>
<dbReference type="InterPro" id="IPR036388">
    <property type="entry name" value="WH-like_DNA-bd_sf"/>
</dbReference>
<dbReference type="InterPro" id="IPR011991">
    <property type="entry name" value="ArsR-like_HTH"/>
</dbReference>
<dbReference type="PANTHER" id="PTHR38600">
    <property type="entry name" value="TRANSCRIPTIONAL REGULATORY PROTEIN"/>
    <property type="match status" value="1"/>
</dbReference>
<dbReference type="Gene3D" id="1.10.10.10">
    <property type="entry name" value="Winged helix-like DNA-binding domain superfamily/Winged helix DNA-binding domain"/>
    <property type="match status" value="1"/>
</dbReference>
<reference evidence="4" key="1">
    <citation type="journal article" date="2019" name="Int. J. Syst. Evol. Microbiol.">
        <title>The Global Catalogue of Microorganisms (GCM) 10K type strain sequencing project: providing services to taxonomists for standard genome sequencing and annotation.</title>
        <authorList>
            <consortium name="The Broad Institute Genomics Platform"/>
            <consortium name="The Broad Institute Genome Sequencing Center for Infectious Disease"/>
            <person name="Wu L."/>
            <person name="Ma J."/>
        </authorList>
    </citation>
    <scope>NUCLEOTIDE SEQUENCE [LARGE SCALE GENOMIC DNA]</scope>
    <source>
        <strain evidence="4">KCTC 22437</strain>
    </source>
</reference>
<evidence type="ECO:0000313" key="3">
    <source>
        <dbReference type="EMBL" id="MFD2872471.1"/>
    </source>
</evidence>
<dbReference type="SMART" id="SM00418">
    <property type="entry name" value="HTH_ARSR"/>
    <property type="match status" value="1"/>
</dbReference>
<proteinExistence type="predicted"/>
<keyword evidence="4" id="KW-1185">Reference proteome</keyword>
<dbReference type="NCBIfam" id="NF033788">
    <property type="entry name" value="HTH_metalloreg"/>
    <property type="match status" value="1"/>
</dbReference>
<dbReference type="Proteomes" id="UP001597557">
    <property type="component" value="Unassembled WGS sequence"/>
</dbReference>
<dbReference type="InterPro" id="IPR036390">
    <property type="entry name" value="WH_DNA-bd_sf"/>
</dbReference>
<dbReference type="SUPFAM" id="SSF46785">
    <property type="entry name" value="Winged helix' DNA-binding domain"/>
    <property type="match status" value="1"/>
</dbReference>
<organism evidence="3 4">
    <name type="scientific">Mucilaginibacter ximonensis</name>
    <dbReference type="NCBI Taxonomy" id="538021"/>
    <lineage>
        <taxon>Bacteria</taxon>
        <taxon>Pseudomonadati</taxon>
        <taxon>Bacteroidota</taxon>
        <taxon>Sphingobacteriia</taxon>
        <taxon>Sphingobacteriales</taxon>
        <taxon>Sphingobacteriaceae</taxon>
        <taxon>Mucilaginibacter</taxon>
    </lineage>
</organism>
<dbReference type="RefSeq" id="WP_377184186.1">
    <property type="nucleotide sequence ID" value="NZ_JBHUPD010000002.1"/>
</dbReference>